<reference evidence="1 2" key="1">
    <citation type="submission" date="2017-06" db="EMBL/GenBank/DDBJ databases">
        <authorList>
            <person name="Kim H.J."/>
            <person name="Triplett B.A."/>
        </authorList>
    </citation>
    <scope>NUCLEOTIDE SEQUENCE [LARGE SCALE GENOMIC DNA]</scope>
    <source>
        <strain evidence="1 2">DSM 19307</strain>
    </source>
</reference>
<dbReference type="SUPFAM" id="SSF55486">
    <property type="entry name" value="Metalloproteases ('zincins'), catalytic domain"/>
    <property type="match status" value="1"/>
</dbReference>
<dbReference type="Proteomes" id="UP000198393">
    <property type="component" value="Unassembled WGS sequence"/>
</dbReference>
<dbReference type="EMBL" id="FZPD01000002">
    <property type="protein sequence ID" value="SNS69088.1"/>
    <property type="molecule type" value="Genomic_DNA"/>
</dbReference>
<dbReference type="InterPro" id="IPR030890">
    <property type="entry name" value="LP_HExxH_w_TonB"/>
</dbReference>
<dbReference type="AlphaFoldDB" id="A0A239GJY8"/>
<dbReference type="Pfam" id="PF15890">
    <property type="entry name" value="Peptidase_Mx1"/>
    <property type="match status" value="1"/>
</dbReference>
<dbReference type="NCBIfam" id="TIGR04549">
    <property type="entry name" value="LP_HExxH_w_tonB"/>
    <property type="match status" value="1"/>
</dbReference>
<sequence length="276" mass="31437">MIGLLIGCYPSEELNVPVKDPEIELESDLDIYIEENFTQEYGMAIRYKFVDNYVQPDQRVSPPRLEVVRPMLDFIEEYWINPYKEVENGEHFFRNHVPAEIVFLGGLIFNNDGTVTLGTADAGAQITFTNVNAIDVDDEDWLALQLQTVYHEFAHTVHQRYKLPNAFETIAPAGYTGPGSWFVLTDEEALQRGFVTPYSTSSPNEDFAEVVALYLYDPDFHENFIEQESNCETDDCVSRNEGKMKIAEKLSAISDHYQNVTGVSLEGLRQAIQSRL</sequence>
<evidence type="ECO:0000313" key="2">
    <source>
        <dbReference type="Proteomes" id="UP000198393"/>
    </source>
</evidence>
<accession>A0A239GJY8</accession>
<dbReference type="RefSeq" id="WP_221406675.1">
    <property type="nucleotide sequence ID" value="NZ_FZPD01000002.1"/>
</dbReference>
<proteinExistence type="predicted"/>
<protein>
    <submittedName>
        <fullName evidence="1">Substrate import-associated zinc metallohydrolase lipoprotein</fullName>
    </submittedName>
</protein>
<organism evidence="1 2">
    <name type="scientific">Ekhidna lutea</name>
    <dbReference type="NCBI Taxonomy" id="447679"/>
    <lineage>
        <taxon>Bacteria</taxon>
        <taxon>Pseudomonadati</taxon>
        <taxon>Bacteroidota</taxon>
        <taxon>Cytophagia</taxon>
        <taxon>Cytophagales</taxon>
        <taxon>Reichenbachiellaceae</taxon>
        <taxon>Ekhidna</taxon>
    </lineage>
</organism>
<keyword evidence="1" id="KW-0378">Hydrolase</keyword>
<keyword evidence="1" id="KW-0449">Lipoprotein</keyword>
<gene>
    <name evidence="1" type="ORF">SAMN05421640_0868</name>
</gene>
<keyword evidence="2" id="KW-1185">Reference proteome</keyword>
<evidence type="ECO:0000313" key="1">
    <source>
        <dbReference type="EMBL" id="SNS69088.1"/>
    </source>
</evidence>
<dbReference type="GO" id="GO:0016787">
    <property type="term" value="F:hydrolase activity"/>
    <property type="evidence" value="ECO:0007669"/>
    <property type="project" value="UniProtKB-KW"/>
</dbReference>
<dbReference type="Gene3D" id="3.40.390.70">
    <property type="match status" value="1"/>
</dbReference>
<name>A0A239GJY8_EKHLU</name>